<dbReference type="EMBL" id="MCRI01000046">
    <property type="protein sequence ID" value="ODN65673.1"/>
    <property type="molecule type" value="Genomic_DNA"/>
</dbReference>
<evidence type="ECO:0000256" key="5">
    <source>
        <dbReference type="ARBA" id="ARBA00035167"/>
    </source>
</evidence>
<organism evidence="8 9">
    <name type="scientific">Methylophaga muralis</name>
    <dbReference type="NCBI Taxonomy" id="291169"/>
    <lineage>
        <taxon>Bacteria</taxon>
        <taxon>Pseudomonadati</taxon>
        <taxon>Pseudomonadota</taxon>
        <taxon>Gammaproteobacteria</taxon>
        <taxon>Thiotrichales</taxon>
        <taxon>Piscirickettsiaceae</taxon>
        <taxon>Methylophaga</taxon>
    </lineage>
</organism>
<dbReference type="InterPro" id="IPR023036">
    <property type="entry name" value="Ribosomal_uS14_bac/plastid"/>
</dbReference>
<keyword evidence="9" id="KW-1185">Reference proteome</keyword>
<dbReference type="InterPro" id="IPR018271">
    <property type="entry name" value="Ribosomal_uS14_CS"/>
</dbReference>
<sequence length="101" mass="11767">MAKRCMINREIKRAKMVEKYAAKRAELKKQMINSSLSMEEREVAAKKFHALPRNSSAVRMRNRCEITGRPHGYYRKFGLSRNKLREHAMNGDIPGLVMASW</sequence>
<evidence type="ECO:0000256" key="2">
    <source>
        <dbReference type="ARBA" id="ARBA00009083"/>
    </source>
</evidence>
<dbReference type="NCBIfam" id="NF006477">
    <property type="entry name" value="PRK08881.1"/>
    <property type="match status" value="1"/>
</dbReference>
<dbReference type="PANTHER" id="PTHR19836:SF19">
    <property type="entry name" value="SMALL RIBOSOMAL SUBUNIT PROTEIN US14M"/>
    <property type="match status" value="1"/>
</dbReference>
<evidence type="ECO:0000256" key="4">
    <source>
        <dbReference type="ARBA" id="ARBA00023274"/>
    </source>
</evidence>
<dbReference type="InterPro" id="IPR001209">
    <property type="entry name" value="Ribosomal_uS14"/>
</dbReference>
<dbReference type="Gene3D" id="1.10.287.1480">
    <property type="match status" value="1"/>
</dbReference>
<dbReference type="HAMAP" id="MF_00537">
    <property type="entry name" value="Ribosomal_uS14_1"/>
    <property type="match status" value="1"/>
</dbReference>
<keyword evidence="7" id="KW-0694">RNA-binding</keyword>
<dbReference type="SUPFAM" id="SSF57716">
    <property type="entry name" value="Glucocorticoid receptor-like (DNA-binding domain)"/>
    <property type="match status" value="1"/>
</dbReference>
<evidence type="ECO:0000313" key="9">
    <source>
        <dbReference type="Proteomes" id="UP000094379"/>
    </source>
</evidence>
<accession>A0A1E3GNP2</accession>
<gene>
    <name evidence="7 8" type="primary">rpsN</name>
    <name evidence="8" type="ORF">A9E74_02558</name>
</gene>
<dbReference type="STRING" id="291169.A9E74_02558"/>
<evidence type="ECO:0000313" key="8">
    <source>
        <dbReference type="EMBL" id="ODN65673.1"/>
    </source>
</evidence>
<dbReference type="GO" id="GO:0003735">
    <property type="term" value="F:structural constituent of ribosome"/>
    <property type="evidence" value="ECO:0007669"/>
    <property type="project" value="InterPro"/>
</dbReference>
<protein>
    <recommendedName>
        <fullName evidence="5 7">Small ribosomal subunit protein uS14</fullName>
    </recommendedName>
</protein>
<comment type="similarity">
    <text evidence="2 7">Belongs to the universal ribosomal protein uS14 family.</text>
</comment>
<keyword evidence="7" id="KW-0699">rRNA-binding</keyword>
<keyword evidence="3 7" id="KW-0689">Ribosomal protein</keyword>
<evidence type="ECO:0000256" key="3">
    <source>
        <dbReference type="ARBA" id="ARBA00022980"/>
    </source>
</evidence>
<dbReference type="GO" id="GO:0019843">
    <property type="term" value="F:rRNA binding"/>
    <property type="evidence" value="ECO:0007669"/>
    <property type="project" value="UniProtKB-UniRule"/>
</dbReference>
<comment type="function">
    <text evidence="1 7">Binds 16S rRNA, required for the assembly of 30S particles and may also be responsible for determining the conformation of the 16S rRNA at the A site.</text>
</comment>
<dbReference type="FunFam" id="1.10.287.1480:FF:000001">
    <property type="entry name" value="30S ribosomal protein S14"/>
    <property type="match status" value="1"/>
</dbReference>
<proteinExistence type="inferred from homology"/>
<evidence type="ECO:0000256" key="7">
    <source>
        <dbReference type="HAMAP-Rule" id="MF_00537"/>
    </source>
</evidence>
<dbReference type="PROSITE" id="PS00527">
    <property type="entry name" value="RIBOSOMAL_S14"/>
    <property type="match status" value="1"/>
</dbReference>
<dbReference type="GO" id="GO:0015935">
    <property type="term" value="C:small ribosomal subunit"/>
    <property type="evidence" value="ECO:0007669"/>
    <property type="project" value="TreeGrafter"/>
</dbReference>
<name>A0A1E3GNP2_9GAMM</name>
<evidence type="ECO:0000256" key="1">
    <source>
        <dbReference type="ARBA" id="ARBA00003686"/>
    </source>
</evidence>
<dbReference type="GO" id="GO:0006412">
    <property type="term" value="P:translation"/>
    <property type="evidence" value="ECO:0007669"/>
    <property type="project" value="UniProtKB-UniRule"/>
</dbReference>
<comment type="subunit">
    <text evidence="6 7">Part of the 30S ribosomal subunit. Contacts proteins S3 and S10.</text>
</comment>
<dbReference type="Proteomes" id="UP000094379">
    <property type="component" value="Unassembled WGS sequence"/>
</dbReference>
<keyword evidence="4 7" id="KW-0687">Ribonucleoprotein</keyword>
<dbReference type="AlphaFoldDB" id="A0A1E3GNP2"/>
<dbReference type="PATRIC" id="fig|291169.3.peg.2583"/>
<reference evidence="8 9" key="1">
    <citation type="submission" date="2016-07" db="EMBL/GenBank/DDBJ databases">
        <title>Draft Genome Sequence of Methylophaga muralis Bur 1.</title>
        <authorList>
            <person name="Vasilenko O.V."/>
            <person name="Doronina N.V."/>
            <person name="Shmareva M.N."/>
            <person name="Tarlachkov S.V."/>
            <person name="Mustakhimov I."/>
            <person name="Trotsenko Y.A."/>
        </authorList>
    </citation>
    <scope>NUCLEOTIDE SEQUENCE [LARGE SCALE GENOMIC DNA]</scope>
    <source>
        <strain evidence="8 9">Bur 1</strain>
    </source>
</reference>
<comment type="caution">
    <text evidence="8">The sequence shown here is derived from an EMBL/GenBank/DDBJ whole genome shotgun (WGS) entry which is preliminary data.</text>
</comment>
<dbReference type="PANTHER" id="PTHR19836">
    <property type="entry name" value="30S RIBOSOMAL PROTEIN S14"/>
    <property type="match status" value="1"/>
</dbReference>
<dbReference type="RefSeq" id="WP_014707481.1">
    <property type="nucleotide sequence ID" value="NZ_MCRI01000046.1"/>
</dbReference>
<dbReference type="Pfam" id="PF00253">
    <property type="entry name" value="Ribosomal_S14"/>
    <property type="match status" value="1"/>
</dbReference>
<dbReference type="GO" id="GO:0005737">
    <property type="term" value="C:cytoplasm"/>
    <property type="evidence" value="ECO:0007669"/>
    <property type="project" value="UniProtKB-ARBA"/>
</dbReference>
<evidence type="ECO:0000256" key="6">
    <source>
        <dbReference type="ARBA" id="ARBA00047110"/>
    </source>
</evidence>